<proteinExistence type="predicted"/>
<gene>
    <name evidence="1" type="ORF">UFOPK3564_00390</name>
</gene>
<name>A0A6J7FUF9_9ZZZZ</name>
<organism evidence="1">
    <name type="scientific">freshwater metagenome</name>
    <dbReference type="NCBI Taxonomy" id="449393"/>
    <lineage>
        <taxon>unclassified sequences</taxon>
        <taxon>metagenomes</taxon>
        <taxon>ecological metagenomes</taxon>
    </lineage>
</organism>
<evidence type="ECO:0000313" key="1">
    <source>
        <dbReference type="EMBL" id="CAB4897618.1"/>
    </source>
</evidence>
<sequence length="104" mass="11443">MAWSSSAQAVVLVEAPARSMTTSGCLSVGIWYQSYSGGSRRATITVSKGGTRRYKRTFRATTSWRYITPLCGKIEDLGPGTYTTRITTGGRTVAYRTRVRVTNH</sequence>
<protein>
    <submittedName>
        <fullName evidence="1">Unannotated protein</fullName>
    </submittedName>
</protein>
<dbReference type="EMBL" id="CAFBMK010000012">
    <property type="protein sequence ID" value="CAB4897618.1"/>
    <property type="molecule type" value="Genomic_DNA"/>
</dbReference>
<reference evidence="1" key="1">
    <citation type="submission" date="2020-05" db="EMBL/GenBank/DDBJ databases">
        <authorList>
            <person name="Chiriac C."/>
            <person name="Salcher M."/>
            <person name="Ghai R."/>
            <person name="Kavagutti S V."/>
        </authorList>
    </citation>
    <scope>NUCLEOTIDE SEQUENCE</scope>
</reference>
<accession>A0A6J7FUF9</accession>
<dbReference type="AlphaFoldDB" id="A0A6J7FUF9"/>